<dbReference type="HOGENOM" id="CLU_2544126_0_0_1"/>
<accession>A0A0D0APS0</accession>
<sequence length="83" mass="9269">MLALQGKYIIPDGTAVPSFFPGSNHRSSEWRTQTQVQINRRQDYLSSEKIWATLLCSGTSATSTRRTSSRIVHLSGHTPDHTP</sequence>
<evidence type="ECO:0000313" key="2">
    <source>
        <dbReference type="Proteomes" id="UP000054485"/>
    </source>
</evidence>
<evidence type="ECO:0000313" key="1">
    <source>
        <dbReference type="EMBL" id="KIK36347.1"/>
    </source>
</evidence>
<gene>
    <name evidence="1" type="ORF">CY34DRAFT_811353</name>
</gene>
<dbReference type="InParanoid" id="A0A0D0APS0"/>
<proteinExistence type="predicted"/>
<keyword evidence="2" id="KW-1185">Reference proteome</keyword>
<dbReference type="EMBL" id="KN835536">
    <property type="protein sequence ID" value="KIK36347.1"/>
    <property type="molecule type" value="Genomic_DNA"/>
</dbReference>
<reference evidence="2" key="2">
    <citation type="submission" date="2015-01" db="EMBL/GenBank/DDBJ databases">
        <title>Evolutionary Origins and Diversification of the Mycorrhizal Mutualists.</title>
        <authorList>
            <consortium name="DOE Joint Genome Institute"/>
            <consortium name="Mycorrhizal Genomics Consortium"/>
            <person name="Kohler A."/>
            <person name="Kuo A."/>
            <person name="Nagy L.G."/>
            <person name="Floudas D."/>
            <person name="Copeland A."/>
            <person name="Barry K.W."/>
            <person name="Cichocki N."/>
            <person name="Veneault-Fourrey C."/>
            <person name="LaButti K."/>
            <person name="Lindquist E.A."/>
            <person name="Lipzen A."/>
            <person name="Lundell T."/>
            <person name="Morin E."/>
            <person name="Murat C."/>
            <person name="Riley R."/>
            <person name="Ohm R."/>
            <person name="Sun H."/>
            <person name="Tunlid A."/>
            <person name="Henrissat B."/>
            <person name="Grigoriev I.V."/>
            <person name="Hibbett D.S."/>
            <person name="Martin F."/>
        </authorList>
    </citation>
    <scope>NUCLEOTIDE SEQUENCE [LARGE SCALE GENOMIC DNA]</scope>
    <source>
        <strain evidence="2">UH-Slu-Lm8-n1</strain>
    </source>
</reference>
<name>A0A0D0APS0_9AGAM</name>
<reference evidence="1 2" key="1">
    <citation type="submission" date="2014-04" db="EMBL/GenBank/DDBJ databases">
        <authorList>
            <consortium name="DOE Joint Genome Institute"/>
            <person name="Kuo A."/>
            <person name="Ruytinx J."/>
            <person name="Rineau F."/>
            <person name="Colpaert J."/>
            <person name="Kohler A."/>
            <person name="Nagy L.G."/>
            <person name="Floudas D."/>
            <person name="Copeland A."/>
            <person name="Barry K.W."/>
            <person name="Cichocki N."/>
            <person name="Veneault-Fourrey C."/>
            <person name="LaButti K."/>
            <person name="Lindquist E.A."/>
            <person name="Lipzen A."/>
            <person name="Lundell T."/>
            <person name="Morin E."/>
            <person name="Murat C."/>
            <person name="Sun H."/>
            <person name="Tunlid A."/>
            <person name="Henrissat B."/>
            <person name="Grigoriev I.V."/>
            <person name="Hibbett D.S."/>
            <person name="Martin F."/>
            <person name="Nordberg H.P."/>
            <person name="Cantor M.N."/>
            <person name="Hua S.X."/>
        </authorList>
    </citation>
    <scope>NUCLEOTIDE SEQUENCE [LARGE SCALE GENOMIC DNA]</scope>
    <source>
        <strain evidence="1 2">UH-Slu-Lm8-n1</strain>
    </source>
</reference>
<dbReference type="AlphaFoldDB" id="A0A0D0APS0"/>
<protein>
    <submittedName>
        <fullName evidence="1">Unplaced genomic scaffold CY34scaffold_405, whole genome shotgun sequence</fullName>
    </submittedName>
</protein>
<organism evidence="1 2">
    <name type="scientific">Suillus luteus UH-Slu-Lm8-n1</name>
    <dbReference type="NCBI Taxonomy" id="930992"/>
    <lineage>
        <taxon>Eukaryota</taxon>
        <taxon>Fungi</taxon>
        <taxon>Dikarya</taxon>
        <taxon>Basidiomycota</taxon>
        <taxon>Agaricomycotina</taxon>
        <taxon>Agaricomycetes</taxon>
        <taxon>Agaricomycetidae</taxon>
        <taxon>Boletales</taxon>
        <taxon>Suillineae</taxon>
        <taxon>Suillaceae</taxon>
        <taxon>Suillus</taxon>
    </lineage>
</organism>
<dbReference type="Proteomes" id="UP000054485">
    <property type="component" value="Unassembled WGS sequence"/>
</dbReference>